<keyword evidence="4" id="KW-1185">Reference proteome</keyword>
<protein>
    <recommendedName>
        <fullName evidence="2">UPF0102 protein OB69_02460</fullName>
    </recommendedName>
</protein>
<comment type="similarity">
    <text evidence="1 2">Belongs to the UPF0102 family.</text>
</comment>
<sequence>MQSFGKKGEDLAVSFLKKKGYRILHRNFRYKKSEIDIICSKAGLLVFVEVKSRSSKAFGQPESFVSKSQEQAILKASEAFVLDEDWHGDIRFDIIAIYKNGQIEEIEHFEDAFY</sequence>
<proteinExistence type="inferred from homology"/>
<dbReference type="Proteomes" id="UP000036908">
    <property type="component" value="Unassembled WGS sequence"/>
</dbReference>
<gene>
    <name evidence="3" type="ORF">OB69_02460</name>
</gene>
<dbReference type="HAMAP" id="MF_00048">
    <property type="entry name" value="UPF0102"/>
    <property type="match status" value="1"/>
</dbReference>
<evidence type="ECO:0000256" key="1">
    <source>
        <dbReference type="ARBA" id="ARBA00006738"/>
    </source>
</evidence>
<dbReference type="GO" id="GO:0003676">
    <property type="term" value="F:nucleic acid binding"/>
    <property type="evidence" value="ECO:0007669"/>
    <property type="project" value="InterPro"/>
</dbReference>
<dbReference type="InterPro" id="IPR011856">
    <property type="entry name" value="tRNA_endonuc-like_dom_sf"/>
</dbReference>
<keyword evidence="3" id="KW-0540">Nuclease</keyword>
<dbReference type="PATRIC" id="fig|1566026.4.peg.2254"/>
<name>A0A0L8ANQ4_9BACT</name>
<dbReference type="Gene3D" id="3.40.1350.10">
    <property type="match status" value="1"/>
</dbReference>
<keyword evidence="3" id="KW-0378">Hydrolase</keyword>
<dbReference type="AlphaFoldDB" id="A0A0L8ANQ4"/>
<evidence type="ECO:0000313" key="4">
    <source>
        <dbReference type="Proteomes" id="UP000036908"/>
    </source>
</evidence>
<dbReference type="InterPro" id="IPR003509">
    <property type="entry name" value="UPF0102_YraN-like"/>
</dbReference>
<dbReference type="InterPro" id="IPR011335">
    <property type="entry name" value="Restrct_endonuc-II-like"/>
</dbReference>
<evidence type="ECO:0000256" key="2">
    <source>
        <dbReference type="HAMAP-Rule" id="MF_00048"/>
    </source>
</evidence>
<dbReference type="RefSeq" id="WP_053222112.1">
    <property type="nucleotide sequence ID" value="NZ_JSVA01000004.1"/>
</dbReference>
<dbReference type="OrthoDB" id="9802516at2"/>
<dbReference type="EMBL" id="JSVA01000004">
    <property type="protein sequence ID" value="KOF03896.1"/>
    <property type="molecule type" value="Genomic_DNA"/>
</dbReference>
<evidence type="ECO:0000313" key="3">
    <source>
        <dbReference type="EMBL" id="KOF03896.1"/>
    </source>
</evidence>
<reference evidence="4" key="1">
    <citation type="submission" date="2014-11" db="EMBL/GenBank/DDBJ databases">
        <title>Genome sequencing of Roseivirga sp. D-25.</title>
        <authorList>
            <person name="Selvaratnam C."/>
            <person name="Thevarajoo S."/>
            <person name="Goh K.M."/>
            <person name="Eee R."/>
            <person name="Chan K.-G."/>
            <person name="Chong C.S."/>
        </authorList>
    </citation>
    <scope>NUCLEOTIDE SEQUENCE [LARGE SCALE GENOMIC DNA]</scope>
    <source>
        <strain evidence="4">D-25</strain>
    </source>
</reference>
<dbReference type="NCBIfam" id="NF009150">
    <property type="entry name" value="PRK12497.1-3"/>
    <property type="match status" value="1"/>
</dbReference>
<comment type="caution">
    <text evidence="3">The sequence shown here is derived from an EMBL/GenBank/DDBJ whole genome shotgun (WGS) entry which is preliminary data.</text>
</comment>
<keyword evidence="3" id="KW-0255">Endonuclease</keyword>
<dbReference type="PANTHER" id="PTHR34039">
    <property type="entry name" value="UPF0102 PROTEIN YRAN"/>
    <property type="match status" value="1"/>
</dbReference>
<dbReference type="GO" id="GO:0004519">
    <property type="term" value="F:endonuclease activity"/>
    <property type="evidence" value="ECO:0007669"/>
    <property type="project" value="UniProtKB-KW"/>
</dbReference>
<dbReference type="CDD" id="cd20736">
    <property type="entry name" value="PoNe_Nuclease"/>
    <property type="match status" value="1"/>
</dbReference>
<dbReference type="Pfam" id="PF02021">
    <property type="entry name" value="UPF0102"/>
    <property type="match status" value="1"/>
</dbReference>
<dbReference type="SUPFAM" id="SSF52980">
    <property type="entry name" value="Restriction endonuclease-like"/>
    <property type="match status" value="1"/>
</dbReference>
<dbReference type="PANTHER" id="PTHR34039:SF1">
    <property type="entry name" value="UPF0102 PROTEIN YRAN"/>
    <property type="match status" value="1"/>
</dbReference>
<organism evidence="3 4">
    <name type="scientific">Roseivirga seohaensis subsp. aquiponti</name>
    <dbReference type="NCBI Taxonomy" id="1566026"/>
    <lineage>
        <taxon>Bacteria</taxon>
        <taxon>Pseudomonadati</taxon>
        <taxon>Bacteroidota</taxon>
        <taxon>Cytophagia</taxon>
        <taxon>Cytophagales</taxon>
        <taxon>Roseivirgaceae</taxon>
        <taxon>Roseivirga</taxon>
    </lineage>
</organism>
<accession>A0A0L8ANQ4</accession>